<protein>
    <submittedName>
        <fullName evidence="3">Flp family type IVb pilin</fullName>
    </submittedName>
</protein>
<name>A0ABV9DPC7_9ACTN</name>
<proteinExistence type="predicted"/>
<dbReference type="RefSeq" id="WP_378570216.1">
    <property type="nucleotide sequence ID" value="NZ_JBHSFQ010000001.1"/>
</dbReference>
<keyword evidence="4" id="KW-1185">Reference proteome</keyword>
<evidence type="ECO:0000313" key="3">
    <source>
        <dbReference type="EMBL" id="MFC4560229.1"/>
    </source>
</evidence>
<reference evidence="4" key="1">
    <citation type="journal article" date="2019" name="Int. J. Syst. Evol. Microbiol.">
        <title>The Global Catalogue of Microorganisms (GCM) 10K type strain sequencing project: providing services to taxonomists for standard genome sequencing and annotation.</title>
        <authorList>
            <consortium name="The Broad Institute Genomics Platform"/>
            <consortium name="The Broad Institute Genome Sequencing Center for Infectious Disease"/>
            <person name="Wu L."/>
            <person name="Ma J."/>
        </authorList>
    </citation>
    <scope>NUCLEOTIDE SEQUENCE [LARGE SCALE GENOMIC DNA]</scope>
    <source>
        <strain evidence="4">XZYJ18</strain>
    </source>
</reference>
<feature type="transmembrane region" description="Helical" evidence="2">
    <location>
        <begin position="21"/>
        <end position="46"/>
    </location>
</feature>
<evidence type="ECO:0000313" key="4">
    <source>
        <dbReference type="Proteomes" id="UP001595923"/>
    </source>
</evidence>
<keyword evidence="2" id="KW-1133">Transmembrane helix</keyword>
<accession>A0ABV9DPC7</accession>
<dbReference type="Proteomes" id="UP001595923">
    <property type="component" value="Unassembled WGS sequence"/>
</dbReference>
<dbReference type="EMBL" id="JBHSFQ010000001">
    <property type="protein sequence ID" value="MFC4560229.1"/>
    <property type="molecule type" value="Genomic_DNA"/>
</dbReference>
<evidence type="ECO:0000256" key="1">
    <source>
        <dbReference type="SAM" id="MobiDB-lite"/>
    </source>
</evidence>
<feature type="region of interest" description="Disordered" evidence="1">
    <location>
        <begin position="70"/>
        <end position="136"/>
    </location>
</feature>
<keyword evidence="2" id="KW-0472">Membrane</keyword>
<evidence type="ECO:0000256" key="2">
    <source>
        <dbReference type="SAM" id="Phobius"/>
    </source>
</evidence>
<gene>
    <name evidence="3" type="ORF">ACFO4E_00010</name>
</gene>
<keyword evidence="2" id="KW-0812">Transmembrane</keyword>
<comment type="caution">
    <text evidence="3">The sequence shown here is derived from an EMBL/GenBank/DDBJ whole genome shotgun (WGS) entry which is preliminary data.</text>
</comment>
<organism evidence="3 4">
    <name type="scientific">Nocardiopsis mangrovi</name>
    <dbReference type="NCBI Taxonomy" id="1179818"/>
    <lineage>
        <taxon>Bacteria</taxon>
        <taxon>Bacillati</taxon>
        <taxon>Actinomycetota</taxon>
        <taxon>Actinomycetes</taxon>
        <taxon>Streptosporangiales</taxon>
        <taxon>Nocardiopsidaceae</taxon>
        <taxon>Nocardiopsis</taxon>
    </lineage>
</organism>
<feature type="region of interest" description="Disordered" evidence="1">
    <location>
        <begin position="1"/>
        <end position="20"/>
    </location>
</feature>
<sequence length="368" mass="39845">MLRRRDENDPRPARPSHADRGAGMVEYGAVIALIAIVAGVVLTAGIPGRVSGLIEDAVCRVETQEDCTATAAGSDGAADRDGAAGPDGVDPADLRTMAPPPPDGGGGPVCDPLCDPESGDVNLAEWPPPPDHPETGIAIESYEEYDTKNPDDISGTDYTFWPFTRSKLEAKHQAAREWAYGSLLMPGTANSRAALLHFLDGSGETMEIDGDDLMADVPEFREEVESAQDDIGRSAIAEAREQGATGPVTFPFSTEWNAFGRDPRTGEYIYDDSDWINTLGSWNYNQVGEVTVFPPADPEGVWRYEVTSRTNVQKYYDWDPEKTDPAIGVGPIDAPFSEHDLWNMHRTGLAQEFWVEGSTTTTRGGHEG</sequence>